<keyword evidence="8" id="KW-0256">Endoplasmic reticulum</keyword>
<dbReference type="FunFam" id="3.40.50.1000:FF:000130">
    <property type="entry name" value="Phospholipid-transporting ATPase"/>
    <property type="match status" value="1"/>
</dbReference>
<evidence type="ECO:0000256" key="3">
    <source>
        <dbReference type="ARBA" id="ARBA00004586"/>
    </source>
</evidence>
<feature type="binding site" evidence="16">
    <location>
        <position position="568"/>
    </location>
    <ligand>
        <name>ATP</name>
        <dbReference type="ChEBI" id="CHEBI:30616"/>
    </ligand>
</feature>
<feature type="transmembrane region" description="Helical" evidence="18">
    <location>
        <begin position="656"/>
        <end position="675"/>
    </location>
</feature>
<dbReference type="GO" id="GO:0000287">
    <property type="term" value="F:magnesium ion binding"/>
    <property type="evidence" value="ECO:0007669"/>
    <property type="project" value="UniProtKB-UniRule"/>
</dbReference>
<protein>
    <recommendedName>
        <fullName evidence="18">Phospholipid-transporting ATPase</fullName>
        <ecNumber evidence="18">7.6.2.1</ecNumber>
    </recommendedName>
</protein>
<feature type="binding site" evidence="16">
    <location>
        <position position="424"/>
    </location>
    <ligand>
        <name>ATP</name>
        <dbReference type="ChEBI" id="CHEBI:30616"/>
    </ligand>
</feature>
<dbReference type="EC" id="7.6.2.1" evidence="18"/>
<comment type="catalytic activity">
    <reaction evidence="15">
        <text>a beta-D-glucosyl-(1&lt;-&gt;1')-N-acylsphing-4-enine(out) + ATP + H2O = a beta-D-glucosyl-(1&lt;-&gt;1')-N-acylsphing-4-enine(in) + ADP + phosphate + H(+)</text>
        <dbReference type="Rhea" id="RHEA:66036"/>
        <dbReference type="ChEBI" id="CHEBI:15377"/>
        <dbReference type="ChEBI" id="CHEBI:15378"/>
        <dbReference type="ChEBI" id="CHEBI:22801"/>
        <dbReference type="ChEBI" id="CHEBI:30616"/>
        <dbReference type="ChEBI" id="CHEBI:43474"/>
        <dbReference type="ChEBI" id="CHEBI:456216"/>
    </reaction>
    <physiologicalReaction direction="left-to-right" evidence="15">
        <dbReference type="Rhea" id="RHEA:66037"/>
    </physiologicalReaction>
</comment>
<evidence type="ECO:0000256" key="12">
    <source>
        <dbReference type="ARBA" id="ARBA00022989"/>
    </source>
</evidence>
<reference evidence="21" key="2">
    <citation type="submission" date="2022-10" db="EMBL/GenBank/DDBJ databases">
        <authorList>
            <consortium name="ENA_rothamsted_submissions"/>
            <consortium name="culmorum"/>
            <person name="King R."/>
        </authorList>
    </citation>
    <scope>NUCLEOTIDE SEQUENCE</scope>
</reference>
<feature type="binding site" evidence="17">
    <location>
        <position position="569"/>
    </location>
    <ligand>
        <name>Mg(2+)</name>
        <dbReference type="ChEBI" id="CHEBI:18420"/>
    </ligand>
</feature>
<comment type="similarity">
    <text evidence="4 18">Belongs to the cation transport ATPase (P-type) (TC 3.A.3) family. Type IV subfamily.</text>
</comment>
<feature type="binding site" evidence="16">
    <location>
        <position position="342"/>
    </location>
    <ligand>
        <name>ATP</name>
        <dbReference type="ChEBI" id="CHEBI:30616"/>
    </ligand>
</feature>
<dbReference type="OrthoDB" id="377733at2759"/>
<dbReference type="PANTHER" id="PTHR24092">
    <property type="entry name" value="PROBABLE PHOSPHOLIPID-TRANSPORTING ATPASE"/>
    <property type="match status" value="1"/>
</dbReference>
<evidence type="ECO:0000313" key="22">
    <source>
        <dbReference type="Proteomes" id="UP001153737"/>
    </source>
</evidence>
<evidence type="ECO:0000256" key="19">
    <source>
        <dbReference type="SAM" id="MobiDB-lite"/>
    </source>
</evidence>
<dbReference type="GO" id="GO:0005524">
    <property type="term" value="F:ATP binding"/>
    <property type="evidence" value="ECO:0007669"/>
    <property type="project" value="UniProtKB-UniRule"/>
</dbReference>
<dbReference type="GO" id="GO:0140326">
    <property type="term" value="F:ATPase-coupled intramembrane lipid transporter activity"/>
    <property type="evidence" value="ECO:0007669"/>
    <property type="project" value="UniProtKB-EC"/>
</dbReference>
<sequence length="862" mass="98212">MDFHQVTAESIQKIFIYLFIWFSRRCAVAGTDYDHSMLESDADVSVLVNQALVRDLQRECALSDQVHSARSADSARIQEFLMLLAVCNTVVCARHPHHDIMNASGIVEDPKNFERIDSNRSEQSSSSTNSQSLPTDEKYACLETDTPSPILNTFGYDRRYIPTTLTPIDSVESSTSEYFQNEQQSIQRPKLLDIPSIIYKKDSNLTDEQKARLNRDVSNTSSPFELKPIFEAESPDELALVDAAYIYGCRLVKRTPTAVTVETPELVKMTYDILNVLPFDSTRKRMSVIVRHPYTKQIILYTKGADSAILPHLTPVEDDSEQKLFITKTDQHLNCYAREGLRVLVMAKRVVAQHQYDEWLKKHHEAELSNHNMEKRMQESYSSIECNFTLLGATGIEDRLQEGVPETISSLISAGIKFWVLTGDKPETAINVAYSAKLFSPQMELIKIMARSKEAAEATIYFYLSQIERSLGHEETDTEMRPVGGSGDNNRYSISNEISRERALAVDGKTLTFILDRRTNLTKPFLKLTEYCSSVLCCRATPLQKAYIVRVVKEEMKMRTLAIGDGANDVSMIQTADVGIGISGQEGMQAVMAADFAITRFKYLRAMLLAHGHWSYDRLSRMVLYFFYKNAAFVFLCFWFQFYCGFSGTVMIDQMYLMLYNLLFTSLPPVAIGVYDKDAPYDILLDKPYLYVRGRLNQVYKPYAFWLTMLDALYQSVCIFWVCQLGYADTDVDVFEFGTVSTTACMFVMLCHASIEIRSWTIIQVASIVLSVGAFYLYSLLYNAYCVNCFGLPSTYWTIQMAMTRPIYWLVTLLSCVLALIPRLMYRVGQTLLVADEVTKVILNQRRVNRRESTVRGLRITL</sequence>
<feature type="binding site" evidence="16">
    <location>
        <position position="303"/>
    </location>
    <ligand>
        <name>ATP</name>
        <dbReference type="ChEBI" id="CHEBI:30616"/>
    </ligand>
</feature>
<dbReference type="Gene3D" id="3.40.50.1000">
    <property type="entry name" value="HAD superfamily/HAD-like"/>
    <property type="match status" value="1"/>
</dbReference>
<dbReference type="InterPro" id="IPR001757">
    <property type="entry name" value="P_typ_ATPase"/>
</dbReference>
<dbReference type="FunFam" id="3.40.1110.10:FF:000009">
    <property type="entry name" value="Phospholipid-transporting ATPase"/>
    <property type="match status" value="1"/>
</dbReference>
<proteinExistence type="inferred from homology"/>
<keyword evidence="11 18" id="KW-1278">Translocase</keyword>
<dbReference type="GO" id="GO:0005886">
    <property type="term" value="C:plasma membrane"/>
    <property type="evidence" value="ECO:0007669"/>
    <property type="project" value="TreeGrafter"/>
</dbReference>
<feature type="transmembrane region" description="Helical" evidence="18">
    <location>
        <begin position="806"/>
        <end position="826"/>
    </location>
</feature>
<dbReference type="Proteomes" id="UP001153737">
    <property type="component" value="Chromosome 6"/>
</dbReference>
<feature type="domain" description="P-type ATPase C-terminal" evidence="20">
    <location>
        <begin position="591"/>
        <end position="833"/>
    </location>
</feature>
<name>A0A9N9X4B1_PHACE</name>
<dbReference type="InterPro" id="IPR032630">
    <property type="entry name" value="P_typ_ATPase_c"/>
</dbReference>
<dbReference type="InterPro" id="IPR023298">
    <property type="entry name" value="ATPase_P-typ_TM_dom_sf"/>
</dbReference>
<feature type="transmembrane region" description="Helical" evidence="18">
    <location>
        <begin position="625"/>
        <end position="644"/>
    </location>
</feature>
<dbReference type="InterPro" id="IPR006539">
    <property type="entry name" value="P-type_ATPase_IV"/>
</dbReference>
<feature type="binding site" evidence="17">
    <location>
        <position position="565"/>
    </location>
    <ligand>
        <name>Mg(2+)</name>
        <dbReference type="ChEBI" id="CHEBI:18420"/>
    </ligand>
</feature>
<evidence type="ECO:0000313" key="21">
    <source>
        <dbReference type="EMBL" id="CAG9822413.1"/>
    </source>
</evidence>
<dbReference type="EMBL" id="OU896712">
    <property type="protein sequence ID" value="CAG9822413.1"/>
    <property type="molecule type" value="Genomic_DNA"/>
</dbReference>
<feature type="binding site" evidence="16">
    <location>
        <position position="279"/>
    </location>
    <ligand>
        <name>ATP</name>
        <dbReference type="ChEBI" id="CHEBI:30616"/>
    </ligand>
</feature>
<evidence type="ECO:0000256" key="2">
    <source>
        <dbReference type="ARBA" id="ARBA00004127"/>
    </source>
</evidence>
<evidence type="ECO:0000256" key="6">
    <source>
        <dbReference type="ARBA" id="ARBA00022723"/>
    </source>
</evidence>
<keyword evidence="22" id="KW-1185">Reference proteome</keyword>
<dbReference type="GO" id="GO:0016887">
    <property type="term" value="F:ATP hydrolysis activity"/>
    <property type="evidence" value="ECO:0007669"/>
    <property type="project" value="InterPro"/>
</dbReference>
<dbReference type="InterPro" id="IPR036412">
    <property type="entry name" value="HAD-like_sf"/>
</dbReference>
<reference evidence="21" key="1">
    <citation type="submission" date="2022-01" db="EMBL/GenBank/DDBJ databases">
        <authorList>
            <person name="King R."/>
        </authorList>
    </citation>
    <scope>NUCLEOTIDE SEQUENCE</scope>
</reference>
<evidence type="ECO:0000256" key="13">
    <source>
        <dbReference type="ARBA" id="ARBA00023136"/>
    </source>
</evidence>
<keyword evidence="7 16" id="KW-0547">Nucleotide-binding</keyword>
<comment type="catalytic activity">
    <reaction evidence="14 18">
        <text>ATP + H2O + phospholipidSide 1 = ADP + phosphate + phospholipidSide 2.</text>
        <dbReference type="EC" id="7.6.2.1"/>
    </reaction>
</comment>
<feature type="transmembrane region" description="Helical" evidence="18">
    <location>
        <begin position="703"/>
        <end position="722"/>
    </location>
</feature>
<evidence type="ECO:0000256" key="14">
    <source>
        <dbReference type="ARBA" id="ARBA00034036"/>
    </source>
</evidence>
<feature type="binding site" evidence="16">
    <location>
        <position position="237"/>
    </location>
    <ligand>
        <name>ATP</name>
        <dbReference type="ChEBI" id="CHEBI:30616"/>
    </ligand>
</feature>
<evidence type="ECO:0000256" key="8">
    <source>
        <dbReference type="ARBA" id="ARBA00022824"/>
    </source>
</evidence>
<dbReference type="PANTHER" id="PTHR24092:SF218">
    <property type="entry name" value="PHOSPHOLIPID-TRANSPORTING ATPASE"/>
    <property type="match status" value="1"/>
</dbReference>
<feature type="transmembrane region" description="Helical" evidence="18">
    <location>
        <begin position="734"/>
        <end position="755"/>
    </location>
</feature>
<dbReference type="NCBIfam" id="TIGR01494">
    <property type="entry name" value="ATPase_P-type"/>
    <property type="match status" value="1"/>
</dbReference>
<keyword evidence="5 18" id="KW-0812">Transmembrane</keyword>
<dbReference type="Gene3D" id="3.40.1110.10">
    <property type="entry name" value="Calcium-transporting ATPase, cytoplasmic domain N"/>
    <property type="match status" value="1"/>
</dbReference>
<comment type="subcellular location">
    <subcellularLocation>
        <location evidence="2">Endomembrane system</location>
        <topology evidence="2">Multi-pass membrane protein</topology>
    </subcellularLocation>
    <subcellularLocation>
        <location evidence="3">Endoplasmic reticulum membrane</location>
    </subcellularLocation>
    <subcellularLocation>
        <location evidence="18">Membrane</location>
        <topology evidence="18">Multi-pass membrane protein</topology>
    </subcellularLocation>
</comment>
<evidence type="ECO:0000256" key="7">
    <source>
        <dbReference type="ARBA" id="ARBA00022741"/>
    </source>
</evidence>
<evidence type="ECO:0000256" key="16">
    <source>
        <dbReference type="PIRSR" id="PIRSR606539-2"/>
    </source>
</evidence>
<feature type="binding site" evidence="16">
    <location>
        <position position="539"/>
    </location>
    <ligand>
        <name>ATP</name>
        <dbReference type="ChEBI" id="CHEBI:30616"/>
    </ligand>
</feature>
<dbReference type="InterPro" id="IPR023299">
    <property type="entry name" value="ATPase_P-typ_cyto_dom_N"/>
</dbReference>
<dbReference type="GO" id="GO:0045332">
    <property type="term" value="P:phospholipid translocation"/>
    <property type="evidence" value="ECO:0007669"/>
    <property type="project" value="TreeGrafter"/>
</dbReference>
<keyword evidence="10 17" id="KW-0460">Magnesium</keyword>
<evidence type="ECO:0000256" key="1">
    <source>
        <dbReference type="ARBA" id="ARBA00001946"/>
    </source>
</evidence>
<evidence type="ECO:0000256" key="10">
    <source>
        <dbReference type="ARBA" id="ARBA00022842"/>
    </source>
</evidence>
<evidence type="ECO:0000256" key="17">
    <source>
        <dbReference type="PIRSR" id="PIRSR606539-3"/>
    </source>
</evidence>
<evidence type="ECO:0000259" key="20">
    <source>
        <dbReference type="Pfam" id="PF16212"/>
    </source>
</evidence>
<keyword evidence="13 18" id="KW-0472">Membrane</keyword>
<dbReference type="SUPFAM" id="SSF81665">
    <property type="entry name" value="Calcium ATPase, transmembrane domain M"/>
    <property type="match status" value="1"/>
</dbReference>
<dbReference type="Pfam" id="PF16212">
    <property type="entry name" value="PhoLip_ATPase_C"/>
    <property type="match status" value="1"/>
</dbReference>
<feature type="binding site" evidence="16">
    <location>
        <position position="422"/>
    </location>
    <ligand>
        <name>ATP</name>
        <dbReference type="ChEBI" id="CHEBI:30616"/>
    </ligand>
</feature>
<keyword evidence="6 17" id="KW-0479">Metal-binding</keyword>
<accession>A0A9N9X4B1</accession>
<evidence type="ECO:0000256" key="18">
    <source>
        <dbReference type="RuleBase" id="RU362033"/>
    </source>
</evidence>
<feature type="binding site" evidence="16">
    <location>
        <position position="423"/>
    </location>
    <ligand>
        <name>ATP</name>
        <dbReference type="ChEBI" id="CHEBI:30616"/>
    </ligand>
</feature>
<dbReference type="InterPro" id="IPR023214">
    <property type="entry name" value="HAD_sf"/>
</dbReference>
<evidence type="ECO:0000256" key="15">
    <source>
        <dbReference type="ARBA" id="ARBA00050913"/>
    </source>
</evidence>
<gene>
    <name evidence="21" type="ORF">PHAECO_LOCUS10376</name>
</gene>
<dbReference type="Pfam" id="PF13246">
    <property type="entry name" value="Cation_ATPase"/>
    <property type="match status" value="1"/>
</dbReference>
<evidence type="ECO:0000256" key="4">
    <source>
        <dbReference type="ARBA" id="ARBA00008109"/>
    </source>
</evidence>
<dbReference type="AlphaFoldDB" id="A0A9N9X4B1"/>
<feature type="transmembrane region" description="Helical" evidence="18">
    <location>
        <begin position="761"/>
        <end position="785"/>
    </location>
</feature>
<evidence type="ECO:0000256" key="5">
    <source>
        <dbReference type="ARBA" id="ARBA00022692"/>
    </source>
</evidence>
<feature type="binding site" evidence="16">
    <location>
        <position position="545"/>
    </location>
    <ligand>
        <name>ATP</name>
        <dbReference type="ChEBI" id="CHEBI:30616"/>
    </ligand>
</feature>
<dbReference type="SUPFAM" id="SSF81660">
    <property type="entry name" value="Metal cation-transporting ATPase, ATP-binding domain N"/>
    <property type="match status" value="1"/>
</dbReference>
<evidence type="ECO:0000256" key="9">
    <source>
        <dbReference type="ARBA" id="ARBA00022840"/>
    </source>
</evidence>
<evidence type="ECO:0000256" key="11">
    <source>
        <dbReference type="ARBA" id="ARBA00022967"/>
    </source>
</evidence>
<keyword evidence="9 16" id="KW-0067">ATP-binding</keyword>
<comment type="cofactor">
    <cofactor evidence="1 17">
        <name>Mg(2+)</name>
        <dbReference type="ChEBI" id="CHEBI:18420"/>
    </cofactor>
</comment>
<dbReference type="SUPFAM" id="SSF56784">
    <property type="entry name" value="HAD-like"/>
    <property type="match status" value="1"/>
</dbReference>
<dbReference type="GO" id="GO:0005789">
    <property type="term" value="C:endoplasmic reticulum membrane"/>
    <property type="evidence" value="ECO:0007669"/>
    <property type="project" value="UniProtKB-SubCell"/>
</dbReference>
<feature type="binding site" evidence="16">
    <location>
        <position position="569"/>
    </location>
    <ligand>
        <name>ATP</name>
        <dbReference type="ChEBI" id="CHEBI:30616"/>
    </ligand>
</feature>
<feature type="region of interest" description="Disordered" evidence="19">
    <location>
        <begin position="116"/>
        <end position="136"/>
    </location>
</feature>
<organism evidence="21 22">
    <name type="scientific">Phaedon cochleariae</name>
    <name type="common">Mustard beetle</name>
    <dbReference type="NCBI Taxonomy" id="80249"/>
    <lineage>
        <taxon>Eukaryota</taxon>
        <taxon>Metazoa</taxon>
        <taxon>Ecdysozoa</taxon>
        <taxon>Arthropoda</taxon>
        <taxon>Hexapoda</taxon>
        <taxon>Insecta</taxon>
        <taxon>Pterygota</taxon>
        <taxon>Neoptera</taxon>
        <taxon>Endopterygota</taxon>
        <taxon>Coleoptera</taxon>
        <taxon>Polyphaga</taxon>
        <taxon>Cucujiformia</taxon>
        <taxon>Chrysomeloidea</taxon>
        <taxon>Chrysomelidae</taxon>
        <taxon>Chrysomelinae</taxon>
        <taxon>Chrysomelini</taxon>
        <taxon>Phaedon</taxon>
    </lineage>
</organism>
<feature type="compositionally biased region" description="Low complexity" evidence="19">
    <location>
        <begin position="121"/>
        <end position="132"/>
    </location>
</feature>
<dbReference type="NCBIfam" id="TIGR01652">
    <property type="entry name" value="ATPase-Plipid"/>
    <property type="match status" value="1"/>
</dbReference>
<keyword evidence="12 18" id="KW-1133">Transmembrane helix</keyword>